<organism evidence="2 3">
    <name type="scientific">Ancylobacter pratisalsi</name>
    <dbReference type="NCBI Taxonomy" id="1745854"/>
    <lineage>
        <taxon>Bacteria</taxon>
        <taxon>Pseudomonadati</taxon>
        <taxon>Pseudomonadota</taxon>
        <taxon>Alphaproteobacteria</taxon>
        <taxon>Hyphomicrobiales</taxon>
        <taxon>Xanthobacteraceae</taxon>
        <taxon>Ancylobacter</taxon>
    </lineage>
</organism>
<name>A0A6P1YIV2_9HYPH</name>
<gene>
    <name evidence="2" type="ORF">G3A50_02090</name>
</gene>
<sequence length="434" mass="46493">MNEIDIEMAGGLTKPGMLRALPGSALWTALRLRSAMSAAKVPVLTASPPTITVPGATNPYGGSETFFHAPDVRDRCFTFLRGSWAEFNVGGTRYMGPGAVVTYSPSLTTGGSAPLWSFMCDAPDLAITFRSPSSGVRILIDGEFAHEGGLAIGEGSGAPWHIRIEHGSRKPRLYEIYANGNFYVRGIRCASALDRVWPAPQTYDDLRGVIIGDSFTEGGANGLPEDLWGYGFGASLPYHLGTRDLRASGSGATGYLADALGTRYNAFQRLGDLTSANPHFALLPLGTNDNEAVMSAEQQVSDYLDLAQAALPNCLFFVFSKFANSFPSSYDTSSQYRDGQRAACAGRKRVWYTDTVGYTQAGPNYQQTAWVTGGGTVYAPNGVGNADLAVGRPAPYTPDSTHPNEWGHQQVYAPRMAAAVRDGLDQMIAQDLLV</sequence>
<dbReference type="InterPro" id="IPR036514">
    <property type="entry name" value="SGNH_hydro_sf"/>
</dbReference>
<evidence type="ECO:0000313" key="3">
    <source>
        <dbReference type="Proteomes" id="UP000464751"/>
    </source>
</evidence>
<dbReference type="Pfam" id="PF13472">
    <property type="entry name" value="Lipase_GDSL_2"/>
    <property type="match status" value="1"/>
</dbReference>
<dbReference type="Gene3D" id="3.40.50.1110">
    <property type="entry name" value="SGNH hydrolase"/>
    <property type="match status" value="1"/>
</dbReference>
<keyword evidence="2" id="KW-0378">Hydrolase</keyword>
<accession>A0A6P1YIV2</accession>
<dbReference type="Proteomes" id="UP000464751">
    <property type="component" value="Chromosome"/>
</dbReference>
<dbReference type="SUPFAM" id="SSF52266">
    <property type="entry name" value="SGNH hydrolase"/>
    <property type="match status" value="1"/>
</dbReference>
<reference evidence="2 3" key="1">
    <citation type="submission" date="2020-02" db="EMBL/GenBank/DDBJ databases">
        <authorList>
            <person name="Li G."/>
        </authorList>
    </citation>
    <scope>NUCLEOTIDE SEQUENCE [LARGE SCALE GENOMIC DNA]</scope>
    <source>
        <strain evidence="2 3">DSM 102029</strain>
    </source>
</reference>
<feature type="domain" description="SGNH hydrolase-type esterase" evidence="1">
    <location>
        <begin position="211"/>
        <end position="409"/>
    </location>
</feature>
<protein>
    <submittedName>
        <fullName evidence="2">SGNH/GDSL hydrolase family protein</fullName>
    </submittedName>
</protein>
<dbReference type="AlphaFoldDB" id="A0A6P1YIV2"/>
<dbReference type="GO" id="GO:0016788">
    <property type="term" value="F:hydrolase activity, acting on ester bonds"/>
    <property type="evidence" value="ECO:0007669"/>
    <property type="project" value="UniProtKB-ARBA"/>
</dbReference>
<dbReference type="InterPro" id="IPR013830">
    <property type="entry name" value="SGNH_hydro"/>
</dbReference>
<evidence type="ECO:0000259" key="1">
    <source>
        <dbReference type="Pfam" id="PF13472"/>
    </source>
</evidence>
<keyword evidence="3" id="KW-1185">Reference proteome</keyword>
<proteinExistence type="predicted"/>
<evidence type="ECO:0000313" key="2">
    <source>
        <dbReference type="EMBL" id="QIB32626.1"/>
    </source>
</evidence>
<dbReference type="EMBL" id="CP048630">
    <property type="protein sequence ID" value="QIB32626.1"/>
    <property type="molecule type" value="Genomic_DNA"/>
</dbReference>
<dbReference type="KEGG" id="apra:G3A50_02090"/>
<dbReference type="RefSeq" id="WP_163073657.1">
    <property type="nucleotide sequence ID" value="NZ_CP048630.1"/>
</dbReference>